<protein>
    <submittedName>
        <fullName evidence="3">Cell wall-binding protein</fullName>
    </submittedName>
</protein>
<dbReference type="SMART" id="SM00108">
    <property type="entry name" value="B_lectin"/>
    <property type="match status" value="1"/>
</dbReference>
<evidence type="ECO:0000313" key="3">
    <source>
        <dbReference type="EMBL" id="MBB4139209.1"/>
    </source>
</evidence>
<proteinExistence type="predicted"/>
<dbReference type="EMBL" id="JACIFH010000001">
    <property type="protein sequence ID" value="MBB4139209.1"/>
    <property type="molecule type" value="Genomic_DNA"/>
</dbReference>
<feature type="signal peptide" evidence="1">
    <location>
        <begin position="1"/>
        <end position="24"/>
    </location>
</feature>
<dbReference type="InterPro" id="IPR051922">
    <property type="entry name" value="Bact_Sporulation_Assoc"/>
</dbReference>
<organism evidence="3 4">
    <name type="scientific">Microbacterium invictum</name>
    <dbReference type="NCBI Taxonomy" id="515415"/>
    <lineage>
        <taxon>Bacteria</taxon>
        <taxon>Bacillati</taxon>
        <taxon>Actinomycetota</taxon>
        <taxon>Actinomycetes</taxon>
        <taxon>Micrococcales</taxon>
        <taxon>Microbacteriaceae</taxon>
        <taxon>Microbacterium</taxon>
    </lineage>
</organism>
<dbReference type="InterPro" id="IPR007253">
    <property type="entry name" value="Cell_wall-bd_2"/>
</dbReference>
<comment type="caution">
    <text evidence="3">The sequence shown here is derived from an EMBL/GenBank/DDBJ whole genome shotgun (WGS) entry which is preliminary data.</text>
</comment>
<dbReference type="Proteomes" id="UP000549113">
    <property type="component" value="Unassembled WGS sequence"/>
</dbReference>
<dbReference type="SUPFAM" id="SSF51110">
    <property type="entry name" value="alpha-D-mannose-specific plant lectins"/>
    <property type="match status" value="1"/>
</dbReference>
<evidence type="ECO:0000313" key="4">
    <source>
        <dbReference type="Proteomes" id="UP000549113"/>
    </source>
</evidence>
<dbReference type="Pfam" id="PF01551">
    <property type="entry name" value="Peptidase_M23"/>
    <property type="match status" value="1"/>
</dbReference>
<dbReference type="Gene3D" id="3.40.50.12090">
    <property type="match status" value="1"/>
</dbReference>
<dbReference type="Gene3D" id="2.70.70.10">
    <property type="entry name" value="Glucose Permease (Domain IIA)"/>
    <property type="match status" value="1"/>
</dbReference>
<evidence type="ECO:0000259" key="2">
    <source>
        <dbReference type="PROSITE" id="PS50927"/>
    </source>
</evidence>
<dbReference type="SUPFAM" id="SSF51261">
    <property type="entry name" value="Duplicated hybrid motif"/>
    <property type="match status" value="1"/>
</dbReference>
<dbReference type="InterPro" id="IPR016047">
    <property type="entry name" value="M23ase_b-sheet_dom"/>
</dbReference>
<dbReference type="InterPro" id="IPR036426">
    <property type="entry name" value="Bulb-type_lectin_dom_sf"/>
</dbReference>
<dbReference type="Gene3D" id="2.90.10.10">
    <property type="entry name" value="Bulb-type lectin domain"/>
    <property type="match status" value="1"/>
</dbReference>
<reference evidence="3 4" key="1">
    <citation type="submission" date="2020-08" db="EMBL/GenBank/DDBJ databases">
        <title>Sequencing the genomes of 1000 actinobacteria strains.</title>
        <authorList>
            <person name="Klenk H.-P."/>
        </authorList>
    </citation>
    <scope>NUCLEOTIDE SEQUENCE [LARGE SCALE GENOMIC DNA]</scope>
    <source>
        <strain evidence="3 4">DSM 19600</strain>
    </source>
</reference>
<keyword evidence="4" id="KW-1185">Reference proteome</keyword>
<dbReference type="PANTHER" id="PTHR30032:SF8">
    <property type="entry name" value="GERMINATION-SPECIFIC N-ACETYLMURAMOYL-L-ALANINE AMIDASE"/>
    <property type="match status" value="1"/>
</dbReference>
<name>A0AA40SN43_9MICO</name>
<feature type="chain" id="PRO_5041311660" evidence="1">
    <location>
        <begin position="25"/>
        <end position="630"/>
    </location>
</feature>
<accession>A0AA40SN43</accession>
<dbReference type="RefSeq" id="WP_183498898.1">
    <property type="nucleotide sequence ID" value="NZ_BAABCO010000001.1"/>
</dbReference>
<dbReference type="Pfam" id="PF04122">
    <property type="entry name" value="CW_binding_2"/>
    <property type="match status" value="3"/>
</dbReference>
<gene>
    <name evidence="3" type="ORF">BKA10_001003</name>
</gene>
<keyword evidence="1" id="KW-0732">Signal</keyword>
<dbReference type="PROSITE" id="PS50927">
    <property type="entry name" value="BULB_LECTIN"/>
    <property type="match status" value="1"/>
</dbReference>
<sequence length="630" mass="62484">MTGRFRRALSALAIIALVAGGAVALDIAPASAAAGQVTRIAGADRYETSAAISAATFAAGAPVAYIASGALFPDALSGSAAAAAGGGPVLLTTPTALPKAIGDELRRLKPKRIVVLGGEGAISATVAEDLAGYTGGSVERRSGADRYETSAATSAATFAAGVPVVFLASGVEFPDALSGAALAARLGGPVLLTTPGAVPGSIEAELKRLKPTRLVVLGGTGAVSKAVADAASRATGRSAERIGGADRYATSAAIAQEFPTGAPVAYLASGTVFADALSGAAAAAGAPLLLTQPTVLSPATGVALTRLAPAKAVVLGGTGAVAQAVSTLVQDFGVAHARASGDRVTATTELKAGSCLASNNGTVGLCVTANGTITVDRNGSVLWSSGTTASDAATLRIRADGNLALFGTGGQIRWQASTTGTAATRLVVANDGEVSLQTGSGAIRWATMTGPDAPTWGLPFAAGERWSAGAPHTSLGTNQGARGSLDFGPSRTIPASSKKVYTIAEGTVYRFNCGGGKGYLGVNHTGGWQSTYYHLKNEQTARIGKKVPAGTYLGDVAQALPCGGGSSFEHVHVTIRRDGQPVSVEGMTFGGFTVRSAGKDFSGTWRDASGRTVLTPSGGAACCLTAPGAK</sequence>
<feature type="domain" description="Bulb-type lectin" evidence="2">
    <location>
        <begin position="341"/>
        <end position="449"/>
    </location>
</feature>
<dbReference type="PANTHER" id="PTHR30032">
    <property type="entry name" value="N-ACETYLMURAMOYL-L-ALANINE AMIDASE-RELATED"/>
    <property type="match status" value="1"/>
</dbReference>
<dbReference type="InterPro" id="IPR011055">
    <property type="entry name" value="Dup_hybrid_motif"/>
</dbReference>
<dbReference type="InterPro" id="IPR001480">
    <property type="entry name" value="Bulb-type_lectin_dom"/>
</dbReference>
<evidence type="ECO:0000256" key="1">
    <source>
        <dbReference type="SAM" id="SignalP"/>
    </source>
</evidence>
<dbReference type="AlphaFoldDB" id="A0AA40SN43"/>